<dbReference type="Pfam" id="PF01399">
    <property type="entry name" value="PCI"/>
    <property type="match status" value="1"/>
</dbReference>
<organism evidence="4 5">
    <name type="scientific">Anisodus tanguticus</name>
    <dbReference type="NCBI Taxonomy" id="243964"/>
    <lineage>
        <taxon>Eukaryota</taxon>
        <taxon>Viridiplantae</taxon>
        <taxon>Streptophyta</taxon>
        <taxon>Embryophyta</taxon>
        <taxon>Tracheophyta</taxon>
        <taxon>Spermatophyta</taxon>
        <taxon>Magnoliopsida</taxon>
        <taxon>eudicotyledons</taxon>
        <taxon>Gunneridae</taxon>
        <taxon>Pentapetalae</taxon>
        <taxon>asterids</taxon>
        <taxon>lamiids</taxon>
        <taxon>Solanales</taxon>
        <taxon>Solanaceae</taxon>
        <taxon>Solanoideae</taxon>
        <taxon>Hyoscyameae</taxon>
        <taxon>Anisodus</taxon>
    </lineage>
</organism>
<accession>A0AAE1QVS1</accession>
<dbReference type="InterPro" id="IPR050756">
    <property type="entry name" value="CSN3"/>
</dbReference>
<comment type="similarity">
    <text evidence="1">Belongs to the proteasome subunit S3 family.</text>
</comment>
<evidence type="ECO:0000313" key="4">
    <source>
        <dbReference type="EMBL" id="KAK4340485.1"/>
    </source>
</evidence>
<dbReference type="SMART" id="SM00088">
    <property type="entry name" value="PINT"/>
    <property type="match status" value="1"/>
</dbReference>
<keyword evidence="2" id="KW-0647">Proteasome</keyword>
<comment type="caution">
    <text evidence="4">The sequence shown here is derived from an EMBL/GenBank/DDBJ whole genome shotgun (WGS) entry which is preliminary data.</text>
</comment>
<keyword evidence="5" id="KW-1185">Reference proteome</keyword>
<dbReference type="PANTHER" id="PTHR10758:SF10">
    <property type="entry name" value="26S PROTEASOME NON-ATPASE REGULATORY SUBUNIT 3-RELATED"/>
    <property type="match status" value="1"/>
</dbReference>
<dbReference type="GO" id="GO:0042176">
    <property type="term" value="P:regulation of protein catabolic process"/>
    <property type="evidence" value="ECO:0007669"/>
    <property type="project" value="InterPro"/>
</dbReference>
<dbReference type="InterPro" id="IPR000717">
    <property type="entry name" value="PCI_dom"/>
</dbReference>
<dbReference type="SMART" id="SM00753">
    <property type="entry name" value="PAM"/>
    <property type="match status" value="1"/>
</dbReference>
<dbReference type="AlphaFoldDB" id="A0AAE1QVS1"/>
<dbReference type="Proteomes" id="UP001291623">
    <property type="component" value="Unassembled WGS sequence"/>
</dbReference>
<feature type="domain" description="PCI" evidence="3">
    <location>
        <begin position="265"/>
        <end position="446"/>
    </location>
</feature>
<dbReference type="EMBL" id="JAVYJV010000023">
    <property type="protein sequence ID" value="KAK4340485.1"/>
    <property type="molecule type" value="Genomic_DNA"/>
</dbReference>
<name>A0AAE1QVS1_9SOLA</name>
<dbReference type="InterPro" id="IPR057985">
    <property type="entry name" value="TPR_PSMD3_N"/>
</dbReference>
<dbReference type="SUPFAM" id="SSF46785">
    <property type="entry name" value="Winged helix' DNA-binding domain"/>
    <property type="match status" value="1"/>
</dbReference>
<evidence type="ECO:0000313" key="5">
    <source>
        <dbReference type="Proteomes" id="UP001291623"/>
    </source>
</evidence>
<protein>
    <recommendedName>
        <fullName evidence="3">PCI domain-containing protein</fullName>
    </recommendedName>
</protein>
<dbReference type="InterPro" id="IPR036390">
    <property type="entry name" value="WH_DNA-bd_sf"/>
</dbReference>
<sequence length="489" mass="55665">MKLSLMSGVEDKTSSFKKNGGCVVFFKTNREIKIGEQSADSVYDCSVDPSVLQDLKEIASLIESGAYTSEVRRIYRAMRLTMKLRSKLKASILSAFLKYALGPGSKVHAQLSSYIPQDRHDNQVDVEMSETESQSKRLVPELEIYCYLLVLIFLIDQKKYNEAKACSSESIVRLKIMNSRTSDVLASKFYFYHSLSYELAGDLAEIRGNLLVLYRSATVRHNKLSQETLVNLLLRNYLHYNLYDQAENFRSKAHQAEALSNQQFCRYLFYQGKIKTIQLEYTDAKDSFLQAAKKGPITAVGFQILCNKWAVIVHLLLGEIPERTVFTQKRMEKALRPYFELTNAIRVGDLELFRTVAEKFSSTFSQDRTSNLIIRLRHNVIRIGLRNISASYSRISLADIAKKINLDSENPVDDAENIIAKAIRDGAIDATLDHANGWLVSKATVDVYSTNEPQIAFDSRVAFCLNMHNEVVRALRFPQNLRNKENVAR</sequence>
<dbReference type="InterPro" id="IPR013586">
    <property type="entry name" value="PSMD3_C"/>
</dbReference>
<dbReference type="PANTHER" id="PTHR10758">
    <property type="entry name" value="26S PROTEASOME NON-ATPASE REGULATORY SUBUNIT 3/COP9 SIGNALOSOME COMPLEX SUBUNIT 3"/>
    <property type="match status" value="1"/>
</dbReference>
<reference evidence="4" key="1">
    <citation type="submission" date="2023-12" db="EMBL/GenBank/DDBJ databases">
        <title>Genome assembly of Anisodus tanguticus.</title>
        <authorList>
            <person name="Wang Y.-J."/>
        </authorList>
    </citation>
    <scope>NUCLEOTIDE SEQUENCE</scope>
    <source>
        <strain evidence="4">KB-2021</strain>
        <tissue evidence="4">Leaf</tissue>
    </source>
</reference>
<dbReference type="Gene3D" id="1.25.40.570">
    <property type="match status" value="1"/>
</dbReference>
<dbReference type="Pfam" id="PF08375">
    <property type="entry name" value="Rpn3_C"/>
    <property type="match status" value="1"/>
</dbReference>
<dbReference type="FunFam" id="1.25.40.570:FF:000012">
    <property type="entry name" value="probable 26S proteasome non-ATPase regulatory subunit 3"/>
    <property type="match status" value="1"/>
</dbReference>
<evidence type="ECO:0000256" key="2">
    <source>
        <dbReference type="ARBA" id="ARBA00022942"/>
    </source>
</evidence>
<proteinExistence type="inferred from homology"/>
<dbReference type="Pfam" id="PF25573">
    <property type="entry name" value="TPR_PSMD3_N"/>
    <property type="match status" value="1"/>
</dbReference>
<evidence type="ECO:0000256" key="1">
    <source>
        <dbReference type="ARBA" id="ARBA00007912"/>
    </source>
</evidence>
<evidence type="ECO:0000259" key="3">
    <source>
        <dbReference type="PROSITE" id="PS50250"/>
    </source>
</evidence>
<gene>
    <name evidence="4" type="ORF">RND71_041947</name>
</gene>
<dbReference type="GO" id="GO:0006511">
    <property type="term" value="P:ubiquitin-dependent protein catabolic process"/>
    <property type="evidence" value="ECO:0007669"/>
    <property type="project" value="TreeGrafter"/>
</dbReference>
<dbReference type="GO" id="GO:0030234">
    <property type="term" value="F:enzyme regulator activity"/>
    <property type="evidence" value="ECO:0007669"/>
    <property type="project" value="InterPro"/>
</dbReference>
<dbReference type="PROSITE" id="PS50250">
    <property type="entry name" value="PCI"/>
    <property type="match status" value="1"/>
</dbReference>
<dbReference type="GO" id="GO:0008541">
    <property type="term" value="C:proteasome regulatory particle, lid subcomplex"/>
    <property type="evidence" value="ECO:0007669"/>
    <property type="project" value="TreeGrafter"/>
</dbReference>